<feature type="compositionally biased region" description="Low complexity" evidence="1">
    <location>
        <begin position="667"/>
        <end position="676"/>
    </location>
</feature>
<feature type="compositionally biased region" description="Basic and acidic residues" evidence="1">
    <location>
        <begin position="951"/>
        <end position="965"/>
    </location>
</feature>
<organism evidence="3 4">
    <name type="scientific">Tremella mesenterica</name>
    <name type="common">Jelly fungus</name>
    <dbReference type="NCBI Taxonomy" id="5217"/>
    <lineage>
        <taxon>Eukaryota</taxon>
        <taxon>Fungi</taxon>
        <taxon>Dikarya</taxon>
        <taxon>Basidiomycota</taxon>
        <taxon>Agaricomycotina</taxon>
        <taxon>Tremellomycetes</taxon>
        <taxon>Tremellales</taxon>
        <taxon>Tremellaceae</taxon>
        <taxon>Tremella</taxon>
    </lineage>
</organism>
<dbReference type="Gene3D" id="1.10.220.20">
    <property type="match status" value="1"/>
</dbReference>
<dbReference type="PANTHER" id="PTHR10663">
    <property type="entry name" value="GUANYL-NUCLEOTIDE EXCHANGE FACTOR"/>
    <property type="match status" value="1"/>
</dbReference>
<evidence type="ECO:0000313" key="3">
    <source>
        <dbReference type="EMBL" id="RXK41627.1"/>
    </source>
</evidence>
<dbReference type="Proteomes" id="UP000289152">
    <property type="component" value="Unassembled WGS sequence"/>
</dbReference>
<dbReference type="VEuPathDB" id="FungiDB:TREMEDRAFT_67472"/>
<feature type="region of interest" description="Disordered" evidence="1">
    <location>
        <begin position="362"/>
        <end position="430"/>
    </location>
</feature>
<dbReference type="STRING" id="5217.A0A4V1M4U9"/>
<feature type="compositionally biased region" description="Low complexity" evidence="1">
    <location>
        <begin position="695"/>
        <end position="717"/>
    </location>
</feature>
<feature type="compositionally biased region" description="Polar residues" evidence="1">
    <location>
        <begin position="633"/>
        <end position="643"/>
    </location>
</feature>
<dbReference type="PROSITE" id="PS50190">
    <property type="entry name" value="SEC7"/>
    <property type="match status" value="1"/>
</dbReference>
<name>A0A4V1M4U9_TREME</name>
<dbReference type="InterPro" id="IPR000904">
    <property type="entry name" value="Sec7_dom"/>
</dbReference>
<feature type="compositionally biased region" description="Polar residues" evidence="1">
    <location>
        <begin position="43"/>
        <end position="62"/>
    </location>
</feature>
<dbReference type="PANTHER" id="PTHR10663:SF405">
    <property type="entry name" value="ARF GUANINE NUCLEOTIDE EXCHANGE FACTOR SYT1"/>
    <property type="match status" value="1"/>
</dbReference>
<feature type="compositionally biased region" description="Pro residues" evidence="1">
    <location>
        <begin position="901"/>
        <end position="910"/>
    </location>
</feature>
<accession>A0A4V1M4U9</accession>
<dbReference type="InParanoid" id="A0A4V1M4U9"/>
<dbReference type="InterPro" id="IPR011993">
    <property type="entry name" value="PH-like_dom_sf"/>
</dbReference>
<proteinExistence type="predicted"/>
<feature type="compositionally biased region" description="Low complexity" evidence="1">
    <location>
        <begin position="10"/>
        <end position="25"/>
    </location>
</feature>
<evidence type="ECO:0000256" key="1">
    <source>
        <dbReference type="SAM" id="MobiDB-lite"/>
    </source>
</evidence>
<dbReference type="Gene3D" id="1.10.1000.11">
    <property type="entry name" value="Arf Nucleotide-binding Site Opener,domain 2"/>
    <property type="match status" value="1"/>
</dbReference>
<feature type="compositionally biased region" description="Acidic residues" evidence="1">
    <location>
        <begin position="380"/>
        <end position="389"/>
    </location>
</feature>
<dbReference type="OrthoDB" id="430364at2759"/>
<feature type="region of interest" description="Disordered" evidence="1">
    <location>
        <begin position="230"/>
        <end position="272"/>
    </location>
</feature>
<feature type="compositionally biased region" description="Basic and acidic residues" evidence="1">
    <location>
        <begin position="102"/>
        <end position="115"/>
    </location>
</feature>
<evidence type="ECO:0000259" key="2">
    <source>
        <dbReference type="PROSITE" id="PS50190"/>
    </source>
</evidence>
<dbReference type="SUPFAM" id="SSF50729">
    <property type="entry name" value="PH domain-like"/>
    <property type="match status" value="1"/>
</dbReference>
<feature type="region of interest" description="Disordered" evidence="1">
    <location>
        <begin position="515"/>
        <end position="539"/>
    </location>
</feature>
<feature type="compositionally biased region" description="Polar residues" evidence="1">
    <location>
        <begin position="865"/>
        <end position="879"/>
    </location>
</feature>
<sequence length="1641" mass="180947">MASPTRYYASTPKPSSRPSSRSTSPVKAADVRSQAIAKLKRAASTSRQPNGRRQGDSPSRNPDQVEFQYASIDPGPSRYADAEQQPRIEQPQSYEQQHQHHHQVDYDQHQHHHENSPIYNQPQQHHHGDVELLSPSPTMPAFTQLFPQHQHQMMQRSLSASSPFHLPTPVHVPYGQPLVSPFTPSPDWAAMQLAQSYIPSLSPSAAAFPGSGRNTPSPLPTLGELRNLQRSNSAAARAQAMSKLTGGRDTPQESDDDQALVAGPSGLQRAGTVGAPRTFADIISRRQVEQTEPEPKREQEITSEEQPLEFGPRPRIHRSFTVSSTNMGEERRSAVGRRMVLRLANRQAAREKEEAEVRQLWEQRRAEPGQQATFNADVTPPEDDDEDDPVLERPSTARPNEDHLTVDASSREDPNTLQIDRPASRGTMRSADEAFEYEAHLRRSLSSRTARGAMGAVPEPQIHAQALPVISMQSESLEQLHTPDFPEVKESAPLLSPSIHTPIKGTTAQAAVGGAISPTGTDGTVPGQSPGGDSTPARDALNSMMFVMGRGSSGVPAAHRSGDNFPMEVGDNGSSDWGTPAKELHPPTFAESPQRSPLAPYASRQTSSGGTDELEAPSISPRHSGGSWVDLVGTSSQVPSDPNSQHKHNQSVSSKFRSAIRRKRSQSHSSSVSRSPPTSPKILTDGLNIVKTFSRRGSNSSMSPSTSTAPSASRNSPMLPAGHERSPSHQPSMSSLSATASTAAHELPDSANSALIQHQLSVDHLQSHRGFMPRADLSDHRINAKLSPFPGFAQLEENVRHGAGGMEAPKLLHLASDSAIPSQQRTQAEASIYNIPLSHPEDHKRGSADSASRRGWLAKAFGQVSPRNSGGVSRKSSNPDIHDRSPRSAESPLWNFESDPFAPPPPPPAVPARMGRKGSASPAVSTVPEGSEDGSRMTRFTAKVELPQSLQEEKESFKTHEEESRGLPPKGAEVLKRMDDLLALEADDPARPDILDDPPRKLFLSGQVLQVVNSNTAKDRYLFLFNDILVITKPLLSTSLVANLDMKFVVKHVVPLYSLQVSSFSDPPVGPERHAVVERFINHFSEDPIMACNYLIERSNPRVDTMALASLIFKTPELDKTQLGILLSKNESLRNHYIDRFHFTNIRLDEALRMFLLSIRLPSDMLSSEELLRCFSYRYHLSNRQNFTFSQELTYELVLSMMQLNDAIYSTFGFALPNHSITRDVFISAFRSKDRRSSIPETLLIEMYGSIRHSSLLNSLSKDQSSHLRQINMIPNRLPTKLSFNIWSDTIRIIIPQPDPNFKIKLYGEGIEFDPPLLDFSSSSEMTFRIKGISLGPKTLLFQRKGQNAMLYEGIGNGKTIMVERSFMKHTFQISFLGNQGSKRKYCFSVQDNSIREKWGGLLLKQIGMNRKSRNLKIENHREKIKQVAENVSLQVLKDALIPLETITPFLNSSQPRPSLPNHLSQSNQVNQVVRSIQSDQFFHQNPSNISSQNADFIEKQSSQSISTMNDKKTRSGSISAAYSVHGGQAEKSLGPLKPSGTQIDEEVKNGLINCQTGKEMVLLCRQNSLLPGLLELLQVGREGLIRNDENHETLIDHGSNEVEVNGLIGNGLSGNGFGGNGEEESWERKSHTKQKSFGVI</sequence>
<comment type="caution">
    <text evidence="3">The sequence shown here is derived from an EMBL/GenBank/DDBJ whole genome shotgun (WGS) entry which is preliminary data.</text>
</comment>
<feature type="domain" description="SEC7" evidence="2">
    <location>
        <begin position="1072"/>
        <end position="1254"/>
    </location>
</feature>
<dbReference type="GO" id="GO:0032012">
    <property type="term" value="P:regulation of ARF protein signal transduction"/>
    <property type="evidence" value="ECO:0007669"/>
    <property type="project" value="InterPro"/>
</dbReference>
<dbReference type="SMART" id="SM00222">
    <property type="entry name" value="Sec7"/>
    <property type="match status" value="1"/>
</dbReference>
<dbReference type="Gene3D" id="2.30.29.30">
    <property type="entry name" value="Pleckstrin-homology domain (PH domain)/Phosphotyrosine-binding domain (PTB)"/>
    <property type="match status" value="1"/>
</dbReference>
<feature type="compositionally biased region" description="Low complexity" evidence="1">
    <location>
        <begin position="728"/>
        <end position="744"/>
    </location>
</feature>
<feature type="region of interest" description="Disordered" evidence="1">
    <location>
        <begin position="285"/>
        <end position="314"/>
    </location>
</feature>
<protein>
    <recommendedName>
        <fullName evidence="2">SEC7 domain-containing protein</fullName>
    </recommendedName>
</protein>
<feature type="region of interest" description="Disordered" evidence="1">
    <location>
        <begin position="861"/>
        <end position="968"/>
    </location>
</feature>
<feature type="region of interest" description="Disordered" evidence="1">
    <location>
        <begin position="1"/>
        <end position="129"/>
    </location>
</feature>
<dbReference type="InterPro" id="IPR035999">
    <property type="entry name" value="Sec7_dom_sf"/>
</dbReference>
<reference evidence="3 4" key="1">
    <citation type="submission" date="2016-06" db="EMBL/GenBank/DDBJ databases">
        <title>Evolution of pathogenesis and genome organization in the Tremellales.</title>
        <authorList>
            <person name="Cuomo C."/>
            <person name="Litvintseva A."/>
            <person name="Heitman J."/>
            <person name="Chen Y."/>
            <person name="Sun S."/>
            <person name="Springer D."/>
            <person name="Dromer F."/>
            <person name="Young S."/>
            <person name="Zeng Q."/>
            <person name="Chapman S."/>
            <person name="Gujja S."/>
            <person name="Saif S."/>
            <person name="Birren B."/>
        </authorList>
    </citation>
    <scope>NUCLEOTIDE SEQUENCE [LARGE SCALE GENOMIC DNA]</scope>
    <source>
        <strain evidence="3 4">ATCC 28783</strain>
    </source>
</reference>
<dbReference type="InterPro" id="IPR023394">
    <property type="entry name" value="Sec7_C_sf"/>
</dbReference>
<gene>
    <name evidence="3" type="ORF">M231_01126</name>
</gene>
<feature type="compositionally biased region" description="Low complexity" evidence="1">
    <location>
        <begin position="230"/>
        <end position="240"/>
    </location>
</feature>
<dbReference type="GO" id="GO:0005085">
    <property type="term" value="F:guanyl-nucleotide exchange factor activity"/>
    <property type="evidence" value="ECO:0007669"/>
    <property type="project" value="InterPro"/>
</dbReference>
<keyword evidence="4" id="KW-1185">Reference proteome</keyword>
<feature type="compositionally biased region" description="Basic and acidic residues" evidence="1">
    <location>
        <begin position="285"/>
        <end position="300"/>
    </location>
</feature>
<evidence type="ECO:0000313" key="4">
    <source>
        <dbReference type="Proteomes" id="UP000289152"/>
    </source>
</evidence>
<feature type="region of interest" description="Disordered" evidence="1">
    <location>
        <begin position="552"/>
        <end position="747"/>
    </location>
</feature>
<feature type="compositionally biased region" description="Basic and acidic residues" evidence="1">
    <location>
        <begin position="399"/>
        <end position="414"/>
    </location>
</feature>
<dbReference type="EMBL" id="SDIL01000007">
    <property type="protein sequence ID" value="RXK41627.1"/>
    <property type="molecule type" value="Genomic_DNA"/>
</dbReference>
<dbReference type="SUPFAM" id="SSF48425">
    <property type="entry name" value="Sec7 domain"/>
    <property type="match status" value="1"/>
</dbReference>
<dbReference type="Pfam" id="PF01369">
    <property type="entry name" value="Sec7"/>
    <property type="match status" value="1"/>
</dbReference>
<feature type="region of interest" description="Disordered" evidence="1">
    <location>
        <begin position="1616"/>
        <end position="1641"/>
    </location>
</feature>